<gene>
    <name evidence="6" type="ORF">GCM10010964_03190</name>
</gene>
<dbReference type="InterPro" id="IPR026284">
    <property type="entry name" value="A2MG_proteobact"/>
</dbReference>
<evidence type="ECO:0000256" key="1">
    <source>
        <dbReference type="ARBA" id="ARBA00010556"/>
    </source>
</evidence>
<feature type="signal peptide" evidence="3">
    <location>
        <begin position="1"/>
        <end position="23"/>
    </location>
</feature>
<dbReference type="Gene3D" id="1.50.10.20">
    <property type="match status" value="1"/>
</dbReference>
<dbReference type="Pfam" id="PF07703">
    <property type="entry name" value="A2M_BRD"/>
    <property type="match status" value="1"/>
</dbReference>
<dbReference type="PIRSF" id="PIRSF038980">
    <property type="entry name" value="A2M_bac"/>
    <property type="match status" value="1"/>
</dbReference>
<reference evidence="6 7" key="1">
    <citation type="journal article" date="2014" name="Int. J. Syst. Evol. Microbiol.">
        <title>Complete genome sequence of Corynebacterium casei LMG S-19264T (=DSM 44701T), isolated from a smear-ripened cheese.</title>
        <authorList>
            <consortium name="US DOE Joint Genome Institute (JGI-PGF)"/>
            <person name="Walter F."/>
            <person name="Albersmeier A."/>
            <person name="Kalinowski J."/>
            <person name="Ruckert C."/>
        </authorList>
    </citation>
    <scope>NUCLEOTIDE SEQUENCE [LARGE SCALE GENOMIC DNA]</scope>
    <source>
        <strain evidence="6 7">CGMCC 1.16330</strain>
    </source>
</reference>
<dbReference type="Gene3D" id="2.60.40.1930">
    <property type="match status" value="1"/>
</dbReference>
<dbReference type="Pfam" id="PF00207">
    <property type="entry name" value="A2M"/>
    <property type="match status" value="1"/>
</dbReference>
<dbReference type="InterPro" id="IPR001599">
    <property type="entry name" value="Macroglobln_a2"/>
</dbReference>
<feature type="chain" id="PRO_5035176788" evidence="3">
    <location>
        <begin position="24"/>
        <end position="1711"/>
    </location>
</feature>
<dbReference type="Pfam" id="PF17962">
    <property type="entry name" value="bMG6"/>
    <property type="match status" value="1"/>
</dbReference>
<dbReference type="Pfam" id="PF11974">
    <property type="entry name" value="bMG3"/>
    <property type="match status" value="1"/>
</dbReference>
<evidence type="ECO:0000259" key="5">
    <source>
        <dbReference type="SMART" id="SM01360"/>
    </source>
</evidence>
<evidence type="ECO:0000259" key="4">
    <source>
        <dbReference type="SMART" id="SM01359"/>
    </source>
</evidence>
<dbReference type="InterPro" id="IPR051802">
    <property type="entry name" value="YfhM-like"/>
</dbReference>
<dbReference type="InterPro" id="IPR041462">
    <property type="entry name" value="Bact_A2M_MG6"/>
</dbReference>
<dbReference type="Proteomes" id="UP000597507">
    <property type="component" value="Unassembled WGS sequence"/>
</dbReference>
<evidence type="ECO:0000313" key="7">
    <source>
        <dbReference type="Proteomes" id="UP000597507"/>
    </source>
</evidence>
<dbReference type="SMART" id="SM01359">
    <property type="entry name" value="A2M_N_2"/>
    <property type="match status" value="1"/>
</dbReference>
<dbReference type="Pfam" id="PF01835">
    <property type="entry name" value="MG2"/>
    <property type="match status" value="1"/>
</dbReference>
<protein>
    <submittedName>
        <fullName evidence="6">Alpha-2-macroglobulin</fullName>
    </submittedName>
</protein>
<dbReference type="Pfam" id="PF17972">
    <property type="entry name" value="bMG5"/>
    <property type="match status" value="1"/>
</dbReference>
<dbReference type="InterPro" id="IPR021868">
    <property type="entry name" value="Alpha_2_Macroglob_MG3"/>
</dbReference>
<dbReference type="RefSeq" id="WP_188897730.1">
    <property type="nucleotide sequence ID" value="NZ_BMKS01000001.1"/>
</dbReference>
<dbReference type="InterPro" id="IPR008930">
    <property type="entry name" value="Terpenoid_cyclase/PrenylTrfase"/>
</dbReference>
<organism evidence="6 7">
    <name type="scientific">Caldovatus sediminis</name>
    <dbReference type="NCBI Taxonomy" id="2041189"/>
    <lineage>
        <taxon>Bacteria</taxon>
        <taxon>Pseudomonadati</taxon>
        <taxon>Pseudomonadota</taxon>
        <taxon>Alphaproteobacteria</taxon>
        <taxon>Acetobacterales</taxon>
        <taxon>Roseomonadaceae</taxon>
        <taxon>Caldovatus</taxon>
    </lineage>
</organism>
<feature type="domain" description="Alpha-2-macroglobulin" evidence="5">
    <location>
        <begin position="1064"/>
        <end position="1154"/>
    </location>
</feature>
<sequence length="1711" mass="181464">MPRHLPRLLPLLFALVLAAPLAAQQPFDIPGLSADTQAYARELTRRYPAGATAQQRAQAEQRAAQAERQGNWRAAAQAWEERIGMGSPREEHWLALARAQLARTPPEPVRALQAAWRAFQMAPAGEPEIPALLLIAEALRRLDRPVPLIETLEAVVERAPGNAAYREQLAAARRAAGLLVRRVAVEPDAEPARACLGFTVAPARRTDWRPEDWIRADPPIPGLAVLREGDQLCVAGLPWGRTTRLLLRAGLPGEDGQSLRADAAVPVAVPNRAPRVAFDSRAFLLPRGREPRVTVATVNVGALALRLVRVSERNLVPLRRDWTPGQAMEDYTAEALAEDIGRVVWEGRAEIPRFEPNRTQRTALPLPEALRGAGPGLFVLVARSGDGHGARQAVAALPLLATDLGLTVWRGADGIAVQARGLGDARPRAGVRVALLARNNDVLAEALTGADGLARFGAALLRGRGPLAPVAVHAEAGDDLAALDLEAAAFDLSDRGATGRPHPGPLDAFVWLDRGIYRPGETVRASALLRDAGGAPVDLPARLRLRRPNGQVYAEAVPPRLPGAALHWPVALSASAPAGQWTLEVLADPDAPPIGRATFRVDAFVPERLEVRLGPAPGPLVPGRPLAIPVQARFLYGAPGAGLEGSAELRLRHDPEPFPEWTGWQFGLHEEPFAPDLQTFALPETDAQGRSTLTVTLPRAPDTTRPLRADIALAVAEPGGRESRARIEVPMRPPGTLIALRPAFAGGAVDEGAEAAFDIAAVSPEGRAVAATLRLRLVRERPQWRVVVRERLARYETVWVDEPVDSAELRVAPGQPARFARSLGFGRYRVEVTEPGGLAITSFRFRSGWAGVEAAEVPDKVDVAADRRAYAPGETARLRLQPPFGGRAAIAVLTDRLVSLREMDLPETGGEVEVPVDAAWGPGAHVAVTVFRPGEARDGQPARALGLAWLGLDPAARRLEVAIEAPSLARPRARVEIPVRVAGLAPGGAAMLTLAAVDEGILRLTAFASPDPVAHFLGRRRLGVDIRDDYGRLIAPAEGEPAVLRQGGDEGDGIGAIEIPQKTVALFSGPVAVGADGRALVPLDLPDFAGELRLMAVAWDTGNRVGNADRPMTVRDPLVAEPLLPRFLAPGDEARIALLLHNLGLPAGEAVAEMSAGGALALAGPARLSATLAEGARATPTTTLRATAAGEGVLRLAVTGPGGFRAEREARLTVRSSRGAVTEVATAELPPGREEALAPPVARFLPGTWRASVTFGRAVRYDVAALLRAVQDFPLDCLEQAASRVLALAAMPPDGVAGEERAARLQHAVQSVLDRQRYDGAFGLWSAQGEAEPWLTAYAVEGLLRARAAGAAVPDAALEQALRYLEQELEEAGTETPEERATQAYRVHALSLAGRHRLGAARRLLEELDRLPTPLAKAQLGAAFARAGDTPRAEAAFAAALAHAPGRRFWLHDYGSAARDALAVALLLRESGVLGERLAELLARLPGPELTPAATTTQEQAWAVAAAAALGQDGRPARIALDGQTLAGPLLAAALSGPATARNLGDAPVWRSVSAAGVPAAPLPAARSGMRVRRWFFDLAGQPLNLDQLRQNTVFVLLIEAQAETGETHRAMLQQGLAAGWEIAGRLGAGEVPGMPWLGTLSEAAAQPALDDRFAASFDLTRSAPTVRLAVRLRAVTPGVFELPGAELADMYRPGVFARQNAGRVTVLPAD</sequence>
<dbReference type="EMBL" id="BMKS01000001">
    <property type="protein sequence ID" value="GGG18326.1"/>
    <property type="molecule type" value="Genomic_DNA"/>
</dbReference>
<evidence type="ECO:0000256" key="2">
    <source>
        <dbReference type="ARBA" id="ARBA00022729"/>
    </source>
</evidence>
<proteinExistence type="inferred from homology"/>
<feature type="domain" description="Alpha-2-macroglobulin bait region" evidence="4">
    <location>
        <begin position="861"/>
        <end position="1004"/>
    </location>
</feature>
<accession>A0A8J2Z7W1</accession>
<dbReference type="InterPro" id="IPR049120">
    <property type="entry name" value="A2M_bMG2"/>
</dbReference>
<dbReference type="SMART" id="SM01360">
    <property type="entry name" value="A2M"/>
    <property type="match status" value="1"/>
</dbReference>
<dbReference type="InterPro" id="IPR011625">
    <property type="entry name" value="A2M_N_BRD"/>
</dbReference>
<dbReference type="PANTHER" id="PTHR40094:SF1">
    <property type="entry name" value="UBIQUITIN DOMAIN-CONTAINING PROTEIN"/>
    <property type="match status" value="1"/>
</dbReference>
<comment type="caution">
    <text evidence="6">The sequence shown here is derived from an EMBL/GenBank/DDBJ whole genome shotgun (WGS) entry which is preliminary data.</text>
</comment>
<dbReference type="PANTHER" id="PTHR40094">
    <property type="entry name" value="ALPHA-2-MACROGLOBULIN HOMOLOG"/>
    <property type="match status" value="1"/>
</dbReference>
<comment type="similarity">
    <text evidence="1">Belongs to the protease inhibitor I39 (alpha-2-macroglobulin) family. Bacterial alpha-2-macroglobulin subfamily.</text>
</comment>
<dbReference type="SUPFAM" id="SSF48239">
    <property type="entry name" value="Terpenoid cyclases/Protein prenyltransferases"/>
    <property type="match status" value="1"/>
</dbReference>
<keyword evidence="7" id="KW-1185">Reference proteome</keyword>
<dbReference type="InterPro" id="IPR041203">
    <property type="entry name" value="Bact_A2M_MG5"/>
</dbReference>
<dbReference type="InterPro" id="IPR002890">
    <property type="entry name" value="MG2"/>
</dbReference>
<dbReference type="GO" id="GO:0004866">
    <property type="term" value="F:endopeptidase inhibitor activity"/>
    <property type="evidence" value="ECO:0007669"/>
    <property type="project" value="InterPro"/>
</dbReference>
<name>A0A8J2Z7W1_9PROT</name>
<evidence type="ECO:0000313" key="6">
    <source>
        <dbReference type="EMBL" id="GGG18326.1"/>
    </source>
</evidence>
<evidence type="ECO:0000256" key="3">
    <source>
        <dbReference type="SAM" id="SignalP"/>
    </source>
</evidence>
<dbReference type="InterPro" id="IPR041246">
    <property type="entry name" value="Bact_MG10"/>
</dbReference>
<dbReference type="Pfam" id="PF21142">
    <property type="entry name" value="A2M_bMG2"/>
    <property type="match status" value="1"/>
</dbReference>
<dbReference type="Pfam" id="PF17973">
    <property type="entry name" value="bMG10"/>
    <property type="match status" value="1"/>
</dbReference>
<keyword evidence="2 3" id="KW-0732">Signal</keyword>